<keyword evidence="2" id="KW-0238">DNA-binding</keyword>
<dbReference type="PANTHER" id="PTHR43537:SF44">
    <property type="entry name" value="GNTR FAMILY REGULATORY PROTEIN"/>
    <property type="match status" value="1"/>
</dbReference>
<dbReference type="Gene3D" id="1.10.10.10">
    <property type="entry name" value="Winged helix-like DNA-binding domain superfamily/Winged helix DNA-binding domain"/>
    <property type="match status" value="1"/>
</dbReference>
<keyword evidence="3" id="KW-0804">Transcription</keyword>
<dbReference type="SMART" id="SM00345">
    <property type="entry name" value="HTH_GNTR"/>
    <property type="match status" value="1"/>
</dbReference>
<evidence type="ECO:0000313" key="5">
    <source>
        <dbReference type="EMBL" id="KND58419.1"/>
    </source>
</evidence>
<dbReference type="PRINTS" id="PR00035">
    <property type="entry name" value="HTHGNTR"/>
</dbReference>
<evidence type="ECO:0000256" key="3">
    <source>
        <dbReference type="ARBA" id="ARBA00023163"/>
    </source>
</evidence>
<evidence type="ECO:0000313" key="6">
    <source>
        <dbReference type="Proteomes" id="UP000036959"/>
    </source>
</evidence>
<keyword evidence="1" id="KW-0805">Transcription regulation</keyword>
<dbReference type="Pfam" id="PF07729">
    <property type="entry name" value="FCD"/>
    <property type="match status" value="1"/>
</dbReference>
<dbReference type="AlphaFoldDB" id="A0A0L0M8Y1"/>
<dbReference type="InterPro" id="IPR000524">
    <property type="entry name" value="Tscrpt_reg_HTH_GntR"/>
</dbReference>
<evidence type="ECO:0000256" key="1">
    <source>
        <dbReference type="ARBA" id="ARBA00023015"/>
    </source>
</evidence>
<name>A0A0L0M8Y1_9BURK</name>
<organism evidence="5 6">
    <name type="scientific">Candidatus Burkholderia verschuerenii</name>
    <dbReference type="NCBI Taxonomy" id="242163"/>
    <lineage>
        <taxon>Bacteria</taxon>
        <taxon>Pseudomonadati</taxon>
        <taxon>Pseudomonadota</taxon>
        <taxon>Betaproteobacteria</taxon>
        <taxon>Burkholderiales</taxon>
        <taxon>Burkholderiaceae</taxon>
        <taxon>Burkholderia</taxon>
    </lineage>
</organism>
<proteinExistence type="predicted"/>
<reference evidence="6" key="1">
    <citation type="submission" date="2015-06" db="EMBL/GenBank/DDBJ databases">
        <title>Comparative genomics of Burkholderia leaf nodule symbionts.</title>
        <authorList>
            <person name="Carlier A."/>
            <person name="Eberl L."/>
            <person name="Pinto-Carbo M."/>
        </authorList>
    </citation>
    <scope>NUCLEOTIDE SEQUENCE [LARGE SCALE GENOMIC DNA]</scope>
    <source>
        <strain evidence="6">UZHbot4</strain>
    </source>
</reference>
<feature type="domain" description="HTH gntR-type" evidence="4">
    <location>
        <begin position="30"/>
        <end position="98"/>
    </location>
</feature>
<evidence type="ECO:0000259" key="4">
    <source>
        <dbReference type="PROSITE" id="PS50949"/>
    </source>
</evidence>
<keyword evidence="6" id="KW-1185">Reference proteome</keyword>
<dbReference type="PATRIC" id="fig|242163.4.peg.2293"/>
<dbReference type="InterPro" id="IPR036388">
    <property type="entry name" value="WH-like_DNA-bd_sf"/>
</dbReference>
<sequence>MVELYLKNLYDDPMTLQAPPITMFEKIPPRALSDTVAQQLQQQIEAGSFAETGKLPSEAVLAQAFGVSRTVIREAVSRLKNEGMVEPRQGSGVFIVERKGIRPLRIDYAQAVEPGAVLHILALRRAIEAEVASEAATRRTDAQMIAIDAALARIAKAVREGRDGVAEDVAFHREIASATGNPYFLKTLTFLNQYLEAGTLVTRGNEALREDFMRQVLEEHAAIVEAIRAQDPQTARAAAQTHLINAARRLAEAGIA</sequence>
<comment type="caution">
    <text evidence="5">The sequence shown here is derived from an EMBL/GenBank/DDBJ whole genome shotgun (WGS) entry which is preliminary data.</text>
</comment>
<dbReference type="Pfam" id="PF00392">
    <property type="entry name" value="GntR"/>
    <property type="match status" value="1"/>
</dbReference>
<dbReference type="PANTHER" id="PTHR43537">
    <property type="entry name" value="TRANSCRIPTIONAL REGULATOR, GNTR FAMILY"/>
    <property type="match status" value="1"/>
</dbReference>
<protein>
    <submittedName>
        <fullName evidence="5">Transcriptional regulator PhnF</fullName>
    </submittedName>
</protein>
<dbReference type="InterPro" id="IPR008920">
    <property type="entry name" value="TF_FadR/GntR_C"/>
</dbReference>
<evidence type="ECO:0000256" key="2">
    <source>
        <dbReference type="ARBA" id="ARBA00023125"/>
    </source>
</evidence>
<dbReference type="InterPro" id="IPR036390">
    <property type="entry name" value="WH_DNA-bd_sf"/>
</dbReference>
<dbReference type="SMART" id="SM00895">
    <property type="entry name" value="FCD"/>
    <property type="match status" value="1"/>
</dbReference>
<dbReference type="SUPFAM" id="SSF48008">
    <property type="entry name" value="GntR ligand-binding domain-like"/>
    <property type="match status" value="1"/>
</dbReference>
<dbReference type="InterPro" id="IPR011711">
    <property type="entry name" value="GntR_C"/>
</dbReference>
<gene>
    <name evidence="5" type="ORF">BVER_02403c</name>
</gene>
<dbReference type="PROSITE" id="PS50949">
    <property type="entry name" value="HTH_GNTR"/>
    <property type="match status" value="1"/>
</dbReference>
<dbReference type="CDD" id="cd07377">
    <property type="entry name" value="WHTH_GntR"/>
    <property type="match status" value="1"/>
</dbReference>
<dbReference type="EMBL" id="LFJJ01000183">
    <property type="protein sequence ID" value="KND58419.1"/>
    <property type="molecule type" value="Genomic_DNA"/>
</dbReference>
<dbReference type="GO" id="GO:0003677">
    <property type="term" value="F:DNA binding"/>
    <property type="evidence" value="ECO:0007669"/>
    <property type="project" value="UniProtKB-KW"/>
</dbReference>
<dbReference type="GO" id="GO:0003700">
    <property type="term" value="F:DNA-binding transcription factor activity"/>
    <property type="evidence" value="ECO:0007669"/>
    <property type="project" value="InterPro"/>
</dbReference>
<dbReference type="SUPFAM" id="SSF46785">
    <property type="entry name" value="Winged helix' DNA-binding domain"/>
    <property type="match status" value="1"/>
</dbReference>
<dbReference type="Gene3D" id="1.20.120.530">
    <property type="entry name" value="GntR ligand-binding domain-like"/>
    <property type="match status" value="1"/>
</dbReference>
<accession>A0A0L0M8Y1</accession>
<dbReference type="Proteomes" id="UP000036959">
    <property type="component" value="Unassembled WGS sequence"/>
</dbReference>